<dbReference type="PANTHER" id="PTHR12626:SF0">
    <property type="entry name" value="PROGRAMMED CELL DEATH PROTEIN 4"/>
    <property type="match status" value="1"/>
</dbReference>
<evidence type="ECO:0000313" key="7">
    <source>
        <dbReference type="EMBL" id="CAF4816393.1"/>
    </source>
</evidence>
<dbReference type="SUPFAM" id="SSF48371">
    <property type="entry name" value="ARM repeat"/>
    <property type="match status" value="1"/>
</dbReference>
<name>A0A8S3BFY0_9BILA</name>
<keyword evidence="3" id="KW-0963">Cytoplasm</keyword>
<evidence type="ECO:0000256" key="1">
    <source>
        <dbReference type="ARBA" id="ARBA00004496"/>
    </source>
</evidence>
<dbReference type="PROSITE" id="PS51366">
    <property type="entry name" value="MI"/>
    <property type="match status" value="1"/>
</dbReference>
<dbReference type="EMBL" id="CAJOBI010152397">
    <property type="protein sequence ID" value="CAF4816393.1"/>
    <property type="molecule type" value="Genomic_DNA"/>
</dbReference>
<reference evidence="7" key="1">
    <citation type="submission" date="2021-02" db="EMBL/GenBank/DDBJ databases">
        <authorList>
            <person name="Nowell W R."/>
        </authorList>
    </citation>
    <scope>NUCLEOTIDE SEQUENCE</scope>
</reference>
<feature type="non-terminal residue" evidence="7">
    <location>
        <position position="81"/>
    </location>
</feature>
<sequence length="81" mass="9114">DAKDVAQALRRFNLKQLGEGELLAYVVTLALEKSNVHKELISRLLHDLNGIIFRVNDYIKGFDTLLTTLNDLSLDNPECST</sequence>
<evidence type="ECO:0000256" key="2">
    <source>
        <dbReference type="ARBA" id="ARBA00005497"/>
    </source>
</evidence>
<evidence type="ECO:0000256" key="3">
    <source>
        <dbReference type="ARBA" id="ARBA00022490"/>
    </source>
</evidence>
<accession>A0A8S3BFY0</accession>
<keyword evidence="4" id="KW-0677">Repeat</keyword>
<comment type="caution">
    <text evidence="7">The sequence shown here is derived from an EMBL/GenBank/DDBJ whole genome shotgun (WGS) entry which is preliminary data.</text>
</comment>
<proteinExistence type="inferred from homology"/>
<dbReference type="InterPro" id="IPR003891">
    <property type="entry name" value="Initiation_fac_eIF4g_MI"/>
</dbReference>
<dbReference type="GO" id="GO:0005829">
    <property type="term" value="C:cytosol"/>
    <property type="evidence" value="ECO:0007669"/>
    <property type="project" value="TreeGrafter"/>
</dbReference>
<comment type="similarity">
    <text evidence="2">Belongs to the PDCD4 family.</text>
</comment>
<dbReference type="InterPro" id="IPR016024">
    <property type="entry name" value="ARM-type_fold"/>
</dbReference>
<organism evidence="7 8">
    <name type="scientific">Rotaria magnacalcarata</name>
    <dbReference type="NCBI Taxonomy" id="392030"/>
    <lineage>
        <taxon>Eukaryota</taxon>
        <taxon>Metazoa</taxon>
        <taxon>Spiralia</taxon>
        <taxon>Gnathifera</taxon>
        <taxon>Rotifera</taxon>
        <taxon>Eurotatoria</taxon>
        <taxon>Bdelloidea</taxon>
        <taxon>Philodinida</taxon>
        <taxon>Philodinidae</taxon>
        <taxon>Rotaria</taxon>
    </lineage>
</organism>
<dbReference type="InterPro" id="IPR039778">
    <property type="entry name" value="PDCD4"/>
</dbReference>
<feature type="non-terminal residue" evidence="7">
    <location>
        <position position="1"/>
    </location>
</feature>
<dbReference type="Proteomes" id="UP000676336">
    <property type="component" value="Unassembled WGS sequence"/>
</dbReference>
<protein>
    <recommendedName>
        <fullName evidence="6">MI domain-containing protein</fullName>
    </recommendedName>
</protein>
<dbReference type="AlphaFoldDB" id="A0A8S3BFY0"/>
<feature type="domain" description="MI" evidence="6">
    <location>
        <begin position="1"/>
        <end position="81"/>
    </location>
</feature>
<dbReference type="Gene3D" id="1.25.40.180">
    <property type="match status" value="1"/>
</dbReference>
<evidence type="ECO:0000256" key="4">
    <source>
        <dbReference type="ARBA" id="ARBA00022737"/>
    </source>
</evidence>
<evidence type="ECO:0000256" key="5">
    <source>
        <dbReference type="ARBA" id="ARBA00023242"/>
    </source>
</evidence>
<dbReference type="GO" id="GO:0005634">
    <property type="term" value="C:nucleus"/>
    <property type="evidence" value="ECO:0007669"/>
    <property type="project" value="TreeGrafter"/>
</dbReference>
<dbReference type="PANTHER" id="PTHR12626">
    <property type="entry name" value="PROGRAMMED CELL DEATH 4"/>
    <property type="match status" value="1"/>
</dbReference>
<evidence type="ECO:0000259" key="6">
    <source>
        <dbReference type="PROSITE" id="PS51366"/>
    </source>
</evidence>
<comment type="subcellular location">
    <subcellularLocation>
        <location evidence="1">Cytoplasm</location>
    </subcellularLocation>
</comment>
<dbReference type="Pfam" id="PF02847">
    <property type="entry name" value="MA3"/>
    <property type="match status" value="1"/>
</dbReference>
<evidence type="ECO:0000313" key="8">
    <source>
        <dbReference type="Proteomes" id="UP000676336"/>
    </source>
</evidence>
<dbReference type="GO" id="GO:0045892">
    <property type="term" value="P:negative regulation of DNA-templated transcription"/>
    <property type="evidence" value="ECO:0007669"/>
    <property type="project" value="InterPro"/>
</dbReference>
<gene>
    <name evidence="7" type="ORF">SMN809_LOCUS47831</name>
</gene>
<keyword evidence="5" id="KW-0539">Nucleus</keyword>